<organism evidence="4 5">
    <name type="scientific">Ridgeia piscesae</name>
    <name type="common">Tubeworm</name>
    <dbReference type="NCBI Taxonomy" id="27915"/>
    <lineage>
        <taxon>Eukaryota</taxon>
        <taxon>Metazoa</taxon>
        <taxon>Spiralia</taxon>
        <taxon>Lophotrochozoa</taxon>
        <taxon>Annelida</taxon>
        <taxon>Polychaeta</taxon>
        <taxon>Sedentaria</taxon>
        <taxon>Canalipalpata</taxon>
        <taxon>Sabellida</taxon>
        <taxon>Siboglinidae</taxon>
        <taxon>Ridgeia</taxon>
    </lineage>
</organism>
<evidence type="ECO:0000313" key="4">
    <source>
        <dbReference type="EMBL" id="KAK2189770.1"/>
    </source>
</evidence>
<dbReference type="InterPro" id="IPR002516">
    <property type="entry name" value="Glyco_trans_11"/>
</dbReference>
<dbReference type="GO" id="GO:0032580">
    <property type="term" value="C:Golgi cisterna membrane"/>
    <property type="evidence" value="ECO:0007669"/>
    <property type="project" value="UniProtKB-SubCell"/>
</dbReference>
<dbReference type="EMBL" id="JAODUO010000097">
    <property type="protein sequence ID" value="KAK2189770.1"/>
    <property type="molecule type" value="Genomic_DNA"/>
</dbReference>
<name>A0AAD9P7U8_RIDPI</name>
<proteinExistence type="inferred from homology"/>
<keyword evidence="1 3" id="KW-0328">Glycosyltransferase</keyword>
<dbReference type="GO" id="GO:0005975">
    <property type="term" value="P:carbohydrate metabolic process"/>
    <property type="evidence" value="ECO:0007669"/>
    <property type="project" value="InterPro"/>
</dbReference>
<comment type="caution">
    <text evidence="4">The sequence shown here is derived from an EMBL/GenBank/DDBJ whole genome shotgun (WGS) entry which is preliminary data.</text>
</comment>
<evidence type="ECO:0000256" key="2">
    <source>
        <dbReference type="ARBA" id="ARBA00022679"/>
    </source>
</evidence>
<evidence type="ECO:0000313" key="5">
    <source>
        <dbReference type="Proteomes" id="UP001209878"/>
    </source>
</evidence>
<dbReference type="AlphaFoldDB" id="A0AAD9P7U8"/>
<protein>
    <recommendedName>
        <fullName evidence="3">L-Fucosyltransferase</fullName>
        <ecNumber evidence="3">2.4.1.-</ecNumber>
    </recommendedName>
</protein>
<keyword evidence="5" id="KW-1185">Reference proteome</keyword>
<dbReference type="EC" id="2.4.1.-" evidence="3"/>
<keyword evidence="3" id="KW-0812">Transmembrane</keyword>
<keyword evidence="3" id="KW-0735">Signal-anchor</keyword>
<accession>A0AAD9P7U8</accession>
<keyword evidence="2 3" id="KW-0808">Transferase</keyword>
<dbReference type="PANTHER" id="PTHR11927">
    <property type="entry name" value="GALACTOSIDE 2-L-FUCOSYLTRANSFERASE"/>
    <property type="match status" value="1"/>
</dbReference>
<comment type="similarity">
    <text evidence="3">Belongs to the glycosyltransferase 11 family.</text>
</comment>
<reference evidence="4" key="1">
    <citation type="journal article" date="2023" name="Mol. Biol. Evol.">
        <title>Third-Generation Sequencing Reveals the Adaptive Role of the Epigenome in Three Deep-Sea Polychaetes.</title>
        <authorList>
            <person name="Perez M."/>
            <person name="Aroh O."/>
            <person name="Sun Y."/>
            <person name="Lan Y."/>
            <person name="Juniper S.K."/>
            <person name="Young C.R."/>
            <person name="Angers B."/>
            <person name="Qian P.Y."/>
        </authorList>
    </citation>
    <scope>NUCLEOTIDE SEQUENCE</scope>
    <source>
        <strain evidence="4">R07B-5</strain>
    </source>
</reference>
<evidence type="ECO:0000256" key="3">
    <source>
        <dbReference type="RuleBase" id="RU363129"/>
    </source>
</evidence>
<dbReference type="Pfam" id="PF01531">
    <property type="entry name" value="Glyco_transf_11"/>
    <property type="match status" value="1"/>
</dbReference>
<comment type="pathway">
    <text evidence="3">Protein modification; protein glycosylation.</text>
</comment>
<evidence type="ECO:0000256" key="1">
    <source>
        <dbReference type="ARBA" id="ARBA00022676"/>
    </source>
</evidence>
<keyword evidence="3" id="KW-0325">Glycoprotein</keyword>
<dbReference type="GO" id="GO:0008107">
    <property type="term" value="F:galactoside 2-alpha-L-fucosyltransferase activity"/>
    <property type="evidence" value="ECO:0007669"/>
    <property type="project" value="InterPro"/>
</dbReference>
<sequence length="150" mass="16960">MAKYHLTPSDVAVIAVHIRRTDYLLRRKKGDLVSDDAYFSHAVTFFNRLFKNKTMYVVCSDDIEWSKVNFITERPTVFSVGHSADVDFAILSRCNHSIITMGTFGRWSALLAGGITVYQRPDAPTAVPLHNVNRRVDSTKDPTRAWIALS</sequence>
<dbReference type="PANTHER" id="PTHR11927:SF9">
    <property type="entry name" value="L-FUCOSYLTRANSFERASE"/>
    <property type="match status" value="1"/>
</dbReference>
<comment type="subcellular location">
    <subcellularLocation>
        <location evidence="3">Golgi apparatus</location>
        <location evidence="3">Golgi stack membrane</location>
        <topology evidence="3">Single-pass type II membrane protein</topology>
    </subcellularLocation>
</comment>
<gene>
    <name evidence="4" type="ORF">NP493_97g00001</name>
</gene>
<keyword evidence="3" id="KW-0333">Golgi apparatus</keyword>
<dbReference type="Proteomes" id="UP001209878">
    <property type="component" value="Unassembled WGS sequence"/>
</dbReference>